<feature type="transmembrane region" description="Helical" evidence="7">
    <location>
        <begin position="129"/>
        <end position="152"/>
    </location>
</feature>
<feature type="transmembrane region" description="Helical" evidence="7">
    <location>
        <begin position="426"/>
        <end position="449"/>
    </location>
</feature>
<dbReference type="SUPFAM" id="SSF103473">
    <property type="entry name" value="MFS general substrate transporter"/>
    <property type="match status" value="2"/>
</dbReference>
<dbReference type="PROSITE" id="PS01022">
    <property type="entry name" value="PTR2_1"/>
    <property type="match status" value="1"/>
</dbReference>
<gene>
    <name evidence="8" type="ORF">INT46_007853</name>
</gene>
<evidence type="ECO:0000256" key="6">
    <source>
        <dbReference type="RuleBase" id="RU003755"/>
    </source>
</evidence>
<dbReference type="InterPro" id="IPR018456">
    <property type="entry name" value="PTR2_symporter_CS"/>
</dbReference>
<dbReference type="OrthoDB" id="8904098at2759"/>
<dbReference type="GO" id="GO:0016020">
    <property type="term" value="C:membrane"/>
    <property type="evidence" value="ECO:0007669"/>
    <property type="project" value="UniProtKB-SubCell"/>
</dbReference>
<dbReference type="Gene3D" id="1.20.1250.20">
    <property type="entry name" value="MFS general substrate transporter like domains"/>
    <property type="match status" value="1"/>
</dbReference>
<proteinExistence type="inferred from homology"/>
<dbReference type="PROSITE" id="PS01023">
    <property type="entry name" value="PTR2_2"/>
    <property type="match status" value="1"/>
</dbReference>
<protein>
    <submittedName>
        <fullName evidence="8">Uncharacterized protein</fullName>
    </submittedName>
</protein>
<evidence type="ECO:0000256" key="7">
    <source>
        <dbReference type="SAM" id="Phobius"/>
    </source>
</evidence>
<dbReference type="PANTHER" id="PTHR11654">
    <property type="entry name" value="OLIGOPEPTIDE TRANSPORTER-RELATED"/>
    <property type="match status" value="1"/>
</dbReference>
<dbReference type="Proteomes" id="UP000650833">
    <property type="component" value="Unassembled WGS sequence"/>
</dbReference>
<dbReference type="Pfam" id="PF00854">
    <property type="entry name" value="PTR2"/>
    <property type="match status" value="1"/>
</dbReference>
<evidence type="ECO:0000256" key="1">
    <source>
        <dbReference type="ARBA" id="ARBA00004141"/>
    </source>
</evidence>
<feature type="transmembrane region" description="Helical" evidence="7">
    <location>
        <begin position="533"/>
        <end position="552"/>
    </location>
</feature>
<feature type="transmembrane region" description="Helical" evidence="7">
    <location>
        <begin position="243"/>
        <end position="261"/>
    </location>
</feature>
<keyword evidence="5 7" id="KW-0472">Membrane</keyword>
<dbReference type="EMBL" id="JAEPRC010000018">
    <property type="protein sequence ID" value="KAG2214893.1"/>
    <property type="molecule type" value="Genomic_DNA"/>
</dbReference>
<dbReference type="InterPro" id="IPR000109">
    <property type="entry name" value="POT_fam"/>
</dbReference>
<keyword evidence="6" id="KW-0813">Transport</keyword>
<comment type="subcellular location">
    <subcellularLocation>
        <location evidence="1 6">Membrane</location>
        <topology evidence="1 6">Multi-pass membrane protein</topology>
    </subcellularLocation>
</comment>
<sequence>MSEKEKQDIVVQEHEGGFEVSEDGEIRIEPTEEDYKNLREVADHIPKAAYLVILIEFCERFTFYGLTGPFQNYIQNPDPGSYPAELPGAMGKGQQTATALNTFFQFWCYVTPIIGAIVADQYWGKYKTILVFSGIYFLGLLILTLTSMPAAIASGATFPGFIVAVIVIGLAAGGIKANVSPLVAEQYNVTKPFIRTITPKTSSKYTADEGDLPANGTPAAASSGPVTRVIVSPQATYQKLFNMFYWGINVGSLAAITTVVIEQQVGFWASFLLPTLVFIPCIGVVLLGKKYYVRNPPRGSIFIEVGKIIKLAFKNGLEGCKPSNLAVSHPELAAKVTWDDVFVDELKRTFRACLVFCWYPIYWLCYSQMTSNMVSMAATMQTGNVPNDIMQNINPLTLVLFIPIMDRFIYPGLRKLGIPLRPIMRITLGFIFAALAMAYAAGIQALIYSSGPYYENPSGTEKNDVSGGLIVPAYILIGISEIFASITGLEYAYKKAPEKMKSLVMALFLFTNCLGSVLGFALVSVAYNPKLKWMYAGISIAMGVCAPIFYFCHGKNDATDVADDAIGRYDNKKETTEVEYDYEEKSSA</sequence>
<evidence type="ECO:0000256" key="3">
    <source>
        <dbReference type="ARBA" id="ARBA00022692"/>
    </source>
</evidence>
<dbReference type="InterPro" id="IPR036259">
    <property type="entry name" value="MFS_trans_sf"/>
</dbReference>
<evidence type="ECO:0000256" key="5">
    <source>
        <dbReference type="ARBA" id="ARBA00023136"/>
    </source>
</evidence>
<feature type="transmembrane region" description="Helical" evidence="7">
    <location>
        <begin position="267"/>
        <end position="288"/>
    </location>
</feature>
<feature type="transmembrane region" description="Helical" evidence="7">
    <location>
        <begin position="389"/>
        <end position="405"/>
    </location>
</feature>
<dbReference type="GO" id="GO:0006857">
    <property type="term" value="P:oligopeptide transport"/>
    <property type="evidence" value="ECO:0007669"/>
    <property type="project" value="InterPro"/>
</dbReference>
<feature type="transmembrane region" description="Helical" evidence="7">
    <location>
        <begin position="158"/>
        <end position="175"/>
    </location>
</feature>
<feature type="transmembrane region" description="Helical" evidence="7">
    <location>
        <begin position="503"/>
        <end position="527"/>
    </location>
</feature>
<evidence type="ECO:0000313" key="8">
    <source>
        <dbReference type="EMBL" id="KAG2214893.1"/>
    </source>
</evidence>
<organism evidence="8 9">
    <name type="scientific">Mucor plumbeus</name>
    <dbReference type="NCBI Taxonomy" id="97098"/>
    <lineage>
        <taxon>Eukaryota</taxon>
        <taxon>Fungi</taxon>
        <taxon>Fungi incertae sedis</taxon>
        <taxon>Mucoromycota</taxon>
        <taxon>Mucoromycotina</taxon>
        <taxon>Mucoromycetes</taxon>
        <taxon>Mucorales</taxon>
        <taxon>Mucorineae</taxon>
        <taxon>Mucoraceae</taxon>
        <taxon>Mucor</taxon>
    </lineage>
</organism>
<feature type="transmembrane region" description="Helical" evidence="7">
    <location>
        <begin position="469"/>
        <end position="491"/>
    </location>
</feature>
<dbReference type="AlphaFoldDB" id="A0A8H7RQN4"/>
<comment type="similarity">
    <text evidence="2 6">Belongs to the major facilitator superfamily. Proton-dependent oligopeptide transporter (POT/PTR) (TC 2.A.17) family.</text>
</comment>
<evidence type="ECO:0000256" key="4">
    <source>
        <dbReference type="ARBA" id="ARBA00022989"/>
    </source>
</evidence>
<feature type="transmembrane region" description="Helical" evidence="7">
    <location>
        <begin position="352"/>
        <end position="369"/>
    </location>
</feature>
<keyword evidence="3 6" id="KW-0812">Transmembrane</keyword>
<keyword evidence="9" id="KW-1185">Reference proteome</keyword>
<comment type="caution">
    <text evidence="8">The sequence shown here is derived from an EMBL/GenBank/DDBJ whole genome shotgun (WGS) entry which is preliminary data.</text>
</comment>
<reference evidence="8" key="1">
    <citation type="submission" date="2020-12" db="EMBL/GenBank/DDBJ databases">
        <title>Metabolic potential, ecology and presence of endohyphal bacteria is reflected in genomic diversity of Mucoromycotina.</title>
        <authorList>
            <person name="Muszewska A."/>
            <person name="Okrasinska A."/>
            <person name="Steczkiewicz K."/>
            <person name="Drgas O."/>
            <person name="Orlowska M."/>
            <person name="Perlinska-Lenart U."/>
            <person name="Aleksandrzak-Piekarczyk T."/>
            <person name="Szatraj K."/>
            <person name="Zielenkiewicz U."/>
            <person name="Pilsyk S."/>
            <person name="Malc E."/>
            <person name="Mieczkowski P."/>
            <person name="Kruszewska J.S."/>
            <person name="Biernat P."/>
            <person name="Pawlowska J."/>
        </authorList>
    </citation>
    <scope>NUCLEOTIDE SEQUENCE</scope>
    <source>
        <strain evidence="8">CBS 226.32</strain>
    </source>
</reference>
<dbReference type="GO" id="GO:0022857">
    <property type="term" value="F:transmembrane transporter activity"/>
    <property type="evidence" value="ECO:0007669"/>
    <property type="project" value="InterPro"/>
</dbReference>
<evidence type="ECO:0000313" key="9">
    <source>
        <dbReference type="Proteomes" id="UP000650833"/>
    </source>
</evidence>
<evidence type="ECO:0000256" key="2">
    <source>
        <dbReference type="ARBA" id="ARBA00005982"/>
    </source>
</evidence>
<keyword evidence="4 7" id="KW-1133">Transmembrane helix</keyword>
<accession>A0A8H7RQN4</accession>
<name>A0A8H7RQN4_9FUNG</name>